<feature type="signal peptide" evidence="1">
    <location>
        <begin position="1"/>
        <end position="27"/>
    </location>
</feature>
<organism evidence="2">
    <name type="scientific">Rhizophora mucronata</name>
    <name type="common">Asiatic mangrove</name>
    <dbReference type="NCBI Taxonomy" id="61149"/>
    <lineage>
        <taxon>Eukaryota</taxon>
        <taxon>Viridiplantae</taxon>
        <taxon>Streptophyta</taxon>
        <taxon>Embryophyta</taxon>
        <taxon>Tracheophyta</taxon>
        <taxon>Spermatophyta</taxon>
        <taxon>Magnoliopsida</taxon>
        <taxon>eudicotyledons</taxon>
        <taxon>Gunneridae</taxon>
        <taxon>Pentapetalae</taxon>
        <taxon>rosids</taxon>
        <taxon>fabids</taxon>
        <taxon>Malpighiales</taxon>
        <taxon>Rhizophoraceae</taxon>
        <taxon>Rhizophora</taxon>
    </lineage>
</organism>
<dbReference type="AlphaFoldDB" id="A0A2P2P0G5"/>
<evidence type="ECO:0000313" key="2">
    <source>
        <dbReference type="EMBL" id="MBX48223.1"/>
    </source>
</evidence>
<evidence type="ECO:0008006" key="3">
    <source>
        <dbReference type="Google" id="ProtNLM"/>
    </source>
</evidence>
<keyword evidence="1" id="KW-0732">Signal</keyword>
<dbReference type="EMBL" id="GGEC01067739">
    <property type="protein sequence ID" value="MBX48223.1"/>
    <property type="molecule type" value="Transcribed_RNA"/>
</dbReference>
<reference evidence="2" key="1">
    <citation type="submission" date="2018-02" db="EMBL/GenBank/DDBJ databases">
        <title>Rhizophora mucronata_Transcriptome.</title>
        <authorList>
            <person name="Meera S.P."/>
            <person name="Sreeshan A."/>
            <person name="Augustine A."/>
        </authorList>
    </citation>
    <scope>NUCLEOTIDE SEQUENCE</scope>
    <source>
        <tissue evidence="2">Leaf</tissue>
    </source>
</reference>
<feature type="chain" id="PRO_5015150816" description="Wall-associated receptor kinase-like 20" evidence="1">
    <location>
        <begin position="28"/>
        <end position="283"/>
    </location>
</feature>
<evidence type="ECO:0000256" key="1">
    <source>
        <dbReference type="SAM" id="SignalP"/>
    </source>
</evidence>
<dbReference type="PANTHER" id="PTHR33355:SF15">
    <property type="entry name" value="WALL-ASSOCIATED RECEPTOR KINASE GALACTURONAN-BINDING DOMAIN-CONTAINING PROTEIN"/>
    <property type="match status" value="1"/>
</dbReference>
<proteinExistence type="predicted"/>
<dbReference type="PANTHER" id="PTHR33355">
    <property type="entry name" value="WALL-ASSOCIATED RECEPTOR KINASE CARBOXY-TERMINAL PROTEIN-RELATED"/>
    <property type="match status" value="1"/>
</dbReference>
<accession>A0A2P2P0G5</accession>
<protein>
    <recommendedName>
        <fullName evidence="3">Wall-associated receptor kinase-like 20</fullName>
    </recommendedName>
</protein>
<name>A0A2P2P0G5_RHIMU</name>
<sequence>MKPPPPPPYALFLAAAMLLTSATCVCSANHCPNCGSTAVPYPLSTGPLCGDQLYKIRCNAGSLLFDTVNSSYPIVSIDPLSQRLVIQPASLEPNTCVTSDFIHRGIQLNGSLPFSITKSNTVMLLNCSETLLLSPLNCSSTSLCHSYVNRTRTDSVCRNASICCTFTPDSATTSHMIRVHDVGCKAYNSFVNLDPDLPVDKWPDPGVEIEWALPQEPLCGSQGDCDQNSTCGPDPNVEALRRCYCKGGFSWNPIQGACFKNVTCQNHEGCGRSSKTALVAGTY</sequence>